<sequence length="295" mass="32573">MKSIHMNRAVGAGAPNQYDDVLAVQKALNQLSDKIGLTQPLSEDGVIITPPNQSPTCIAIGRFQSRLLGFNNPDYRIDEGGRSHRGLAKACSNAISPILGLFLPRIKPTTGLSDSDFLRAAERLECEVAAIKAVSEVESKGSGFFANGAPAILFEAHIFSKYSDSRFDESHPSLSSKKWDRSLYQGGEQEYQRLQQAMMLDRHAALMSASYGRYQIMGFNHHAAGYDDIEDFVHDMFVAESHHLDAFVGFILSNSRLHQAIQSLDWATFARHYNGPGYAENHYDAKLKAAYDAAS</sequence>
<dbReference type="AlphaFoldDB" id="A0A7X8TPQ4"/>
<name>A0A7X8TPQ4_9VIBR</name>
<comment type="caution">
    <text evidence="2">The sequence shown here is derived from an EMBL/GenBank/DDBJ whole genome shotgun (WGS) entry which is preliminary data.</text>
</comment>
<evidence type="ECO:0000259" key="1">
    <source>
        <dbReference type="Pfam" id="PF11860"/>
    </source>
</evidence>
<accession>A0A7X8TPQ4</accession>
<organism evidence="2 3">
    <name type="scientific">Vibrio agarilyticus</name>
    <dbReference type="NCBI Taxonomy" id="2726741"/>
    <lineage>
        <taxon>Bacteria</taxon>
        <taxon>Pseudomonadati</taxon>
        <taxon>Pseudomonadota</taxon>
        <taxon>Gammaproteobacteria</taxon>
        <taxon>Vibrionales</taxon>
        <taxon>Vibrionaceae</taxon>
        <taxon>Vibrio</taxon>
    </lineage>
</organism>
<feature type="domain" description="N-acetylmuramidase" evidence="1">
    <location>
        <begin position="127"/>
        <end position="293"/>
    </location>
</feature>
<protein>
    <submittedName>
        <fullName evidence="2">N-acetylmuramidase family protein</fullName>
    </submittedName>
</protein>
<proteinExistence type="predicted"/>
<keyword evidence="3" id="KW-1185">Reference proteome</keyword>
<dbReference type="Proteomes" id="UP000535589">
    <property type="component" value="Unassembled WGS sequence"/>
</dbReference>
<evidence type="ECO:0000313" key="2">
    <source>
        <dbReference type="EMBL" id="NLS11953.1"/>
    </source>
</evidence>
<dbReference type="EMBL" id="JABAIK010000002">
    <property type="protein sequence ID" value="NLS11953.1"/>
    <property type="molecule type" value="Genomic_DNA"/>
</dbReference>
<dbReference type="InterPro" id="IPR024408">
    <property type="entry name" value="Muramidase"/>
</dbReference>
<gene>
    <name evidence="2" type="ORF">HGP28_03490</name>
</gene>
<reference evidence="2 3" key="1">
    <citation type="submission" date="2020-04" db="EMBL/GenBank/DDBJ databases">
        <title>Vibrio sp. SM6, a novel species isolated from seawater.</title>
        <authorList>
            <person name="Wang X."/>
        </authorList>
    </citation>
    <scope>NUCLEOTIDE SEQUENCE [LARGE SCALE GENOMIC DNA]</scope>
    <source>
        <strain evidence="2 3">SM6</strain>
    </source>
</reference>
<dbReference type="Pfam" id="PF11860">
    <property type="entry name" value="Muramidase"/>
    <property type="match status" value="1"/>
</dbReference>
<dbReference type="RefSeq" id="WP_168835043.1">
    <property type="nucleotide sequence ID" value="NZ_JABAIK010000002.1"/>
</dbReference>
<evidence type="ECO:0000313" key="3">
    <source>
        <dbReference type="Proteomes" id="UP000535589"/>
    </source>
</evidence>